<evidence type="ECO:0000256" key="4">
    <source>
        <dbReference type="SAM" id="MobiDB-lite"/>
    </source>
</evidence>
<feature type="repeat" description="ANK" evidence="3">
    <location>
        <begin position="308"/>
        <end position="340"/>
    </location>
</feature>
<dbReference type="Gene3D" id="1.25.40.20">
    <property type="entry name" value="Ankyrin repeat-containing domain"/>
    <property type="match status" value="1"/>
</dbReference>
<dbReference type="InterPro" id="IPR036770">
    <property type="entry name" value="Ankyrin_rpt-contain_sf"/>
</dbReference>
<accession>A0A8S1EYI4</accession>
<keyword evidence="2 3" id="KW-0040">ANK repeat</keyword>
<feature type="compositionally biased region" description="Polar residues" evidence="4">
    <location>
        <begin position="380"/>
        <end position="402"/>
    </location>
</feature>
<dbReference type="PANTHER" id="PTHR24173:SF74">
    <property type="entry name" value="ANKYRIN REPEAT DOMAIN-CONTAINING PROTEIN 16"/>
    <property type="match status" value="1"/>
</dbReference>
<dbReference type="OrthoDB" id="10261302at2759"/>
<gene>
    <name evidence="5" type="ORF">CBOVIS_LOCUS8498</name>
</gene>
<keyword evidence="6" id="KW-1185">Reference proteome</keyword>
<dbReference type="EMBL" id="CADEPM010000005">
    <property type="protein sequence ID" value="CAB3406424.1"/>
    <property type="molecule type" value="Genomic_DNA"/>
</dbReference>
<dbReference type="PROSITE" id="PS50297">
    <property type="entry name" value="ANK_REP_REGION"/>
    <property type="match status" value="2"/>
</dbReference>
<protein>
    <submittedName>
        <fullName evidence="5">Uncharacterized protein</fullName>
    </submittedName>
</protein>
<dbReference type="AlphaFoldDB" id="A0A8S1EYI4"/>
<feature type="repeat" description="ANK" evidence="3">
    <location>
        <begin position="59"/>
        <end position="91"/>
    </location>
</feature>
<organism evidence="5 6">
    <name type="scientific">Caenorhabditis bovis</name>
    <dbReference type="NCBI Taxonomy" id="2654633"/>
    <lineage>
        <taxon>Eukaryota</taxon>
        <taxon>Metazoa</taxon>
        <taxon>Ecdysozoa</taxon>
        <taxon>Nematoda</taxon>
        <taxon>Chromadorea</taxon>
        <taxon>Rhabditida</taxon>
        <taxon>Rhabditina</taxon>
        <taxon>Rhabditomorpha</taxon>
        <taxon>Rhabditoidea</taxon>
        <taxon>Rhabditidae</taxon>
        <taxon>Peloderinae</taxon>
        <taxon>Caenorhabditis</taxon>
    </lineage>
</organism>
<dbReference type="PANTHER" id="PTHR24173">
    <property type="entry name" value="ANKYRIN REPEAT CONTAINING"/>
    <property type="match status" value="1"/>
</dbReference>
<dbReference type="Pfam" id="PF12796">
    <property type="entry name" value="Ank_2"/>
    <property type="match status" value="3"/>
</dbReference>
<reference evidence="5 6" key="1">
    <citation type="submission" date="2020-04" db="EMBL/GenBank/DDBJ databases">
        <authorList>
            <person name="Laetsch R D."/>
            <person name="Stevens L."/>
            <person name="Kumar S."/>
            <person name="Blaxter L. M."/>
        </authorList>
    </citation>
    <scope>NUCLEOTIDE SEQUENCE [LARGE SCALE GENOMIC DNA]</scope>
</reference>
<sequence>MGTTIDNVGDYLPLEIIDDDSTIADDGHRCDGVMAAITKKHLECLARFTNNDLLAKDTIGQNSLHLAAKIGDVSILKYLLDRLPELREIQSTNGETAAHISAAHGDMRALELILGGSLKSAMKTAMCRDINGTSILIASVARGDTEMAMWLLRKFGKALAQLENNSKMLPIHVAAAHGNIEFLRAAVKFDTNMVHARDEFGCTPCVYAVQGGCLGTVRFLVEKARSEIGSVSNRGQSLLHIACLCGHEHIVRWILNRAGSDSILWTTNDKANAVHCAAFAGSVPVLSHLLSAFGKKKRHHVLTLKDSRGNTPLHLAAINNHLDAALYMLESGADPSLINTSGHSPQSIASVRNHFEMERLVASYQGKKRKSKSKKKSQSMHDLSQYGSLQSGPLSPGVVTSYSSNTNGYETVERRAFSPPELSSGYSSNGDQFGSTISEHAEVVRHRLRFVEDSIGSLRDTAAQTDIDPLSEAVKVLDDKTWIGQGLSVLEQIDRVLDLEYANESA</sequence>
<evidence type="ECO:0000313" key="5">
    <source>
        <dbReference type="EMBL" id="CAB3406424.1"/>
    </source>
</evidence>
<dbReference type="Proteomes" id="UP000494206">
    <property type="component" value="Unassembled WGS sequence"/>
</dbReference>
<evidence type="ECO:0000256" key="1">
    <source>
        <dbReference type="ARBA" id="ARBA00022737"/>
    </source>
</evidence>
<dbReference type="InterPro" id="IPR002110">
    <property type="entry name" value="Ankyrin_rpt"/>
</dbReference>
<comment type="caution">
    <text evidence="5">The sequence shown here is derived from an EMBL/GenBank/DDBJ whole genome shotgun (WGS) entry which is preliminary data.</text>
</comment>
<evidence type="ECO:0000256" key="2">
    <source>
        <dbReference type="ARBA" id="ARBA00023043"/>
    </source>
</evidence>
<feature type="region of interest" description="Disordered" evidence="4">
    <location>
        <begin position="363"/>
        <end position="402"/>
    </location>
</feature>
<keyword evidence="1" id="KW-0677">Repeat</keyword>
<evidence type="ECO:0000256" key="3">
    <source>
        <dbReference type="PROSITE-ProRule" id="PRU00023"/>
    </source>
</evidence>
<dbReference type="SUPFAM" id="SSF48403">
    <property type="entry name" value="Ankyrin repeat"/>
    <property type="match status" value="1"/>
</dbReference>
<dbReference type="PROSITE" id="PS50088">
    <property type="entry name" value="ANK_REPEAT"/>
    <property type="match status" value="2"/>
</dbReference>
<dbReference type="SMART" id="SM00248">
    <property type="entry name" value="ANK"/>
    <property type="match status" value="8"/>
</dbReference>
<name>A0A8S1EYI4_9PELO</name>
<feature type="compositionally biased region" description="Basic residues" evidence="4">
    <location>
        <begin position="366"/>
        <end position="378"/>
    </location>
</feature>
<evidence type="ECO:0000313" key="6">
    <source>
        <dbReference type="Proteomes" id="UP000494206"/>
    </source>
</evidence>
<proteinExistence type="predicted"/>